<keyword evidence="3 6" id="KW-0479">Metal-binding</keyword>
<accession>A0A4D7QEX1</accession>
<dbReference type="Pfam" id="PF03328">
    <property type="entry name" value="HpcH_HpaI"/>
    <property type="match status" value="1"/>
</dbReference>
<dbReference type="Proteomes" id="UP000298588">
    <property type="component" value="Chromosome"/>
</dbReference>
<feature type="binding site" evidence="6">
    <location>
        <position position="123"/>
    </location>
    <ligand>
        <name>Mg(2+)</name>
        <dbReference type="ChEBI" id="CHEBI:18420"/>
    </ligand>
</feature>
<feature type="binding site" evidence="5">
    <location>
        <position position="123"/>
    </location>
    <ligand>
        <name>substrate</name>
    </ligand>
</feature>
<feature type="binding site" evidence="6">
    <location>
        <position position="150"/>
    </location>
    <ligand>
        <name>Mg(2+)</name>
        <dbReference type="ChEBI" id="CHEBI:18420"/>
    </ligand>
</feature>
<evidence type="ECO:0000256" key="1">
    <source>
        <dbReference type="ARBA" id="ARBA00001946"/>
    </source>
</evidence>
<dbReference type="GO" id="GO:0006107">
    <property type="term" value="P:oxaloacetate metabolic process"/>
    <property type="evidence" value="ECO:0007669"/>
    <property type="project" value="TreeGrafter"/>
</dbReference>
<dbReference type="Gene3D" id="3.20.20.60">
    <property type="entry name" value="Phosphoenolpyruvate-binding domains"/>
    <property type="match status" value="1"/>
</dbReference>
<dbReference type="GO" id="GO:0016829">
    <property type="term" value="F:lyase activity"/>
    <property type="evidence" value="ECO:0007669"/>
    <property type="project" value="UniProtKB-KW"/>
</dbReference>
<evidence type="ECO:0000259" key="7">
    <source>
        <dbReference type="Pfam" id="PF03328"/>
    </source>
</evidence>
<dbReference type="InterPro" id="IPR040442">
    <property type="entry name" value="Pyrv_kinase-like_dom_sf"/>
</dbReference>
<protein>
    <submittedName>
        <fullName evidence="8">CoA ester lyase</fullName>
    </submittedName>
</protein>
<dbReference type="PANTHER" id="PTHR32308">
    <property type="entry name" value="LYASE BETA SUBUNIT, PUTATIVE (AFU_ORTHOLOGUE AFUA_4G13030)-RELATED"/>
    <property type="match status" value="1"/>
</dbReference>
<evidence type="ECO:0000256" key="4">
    <source>
        <dbReference type="ARBA" id="ARBA00022842"/>
    </source>
</evidence>
<dbReference type="PIRSF" id="PIRSF015582">
    <property type="entry name" value="Cit_lyase_B"/>
    <property type="match status" value="1"/>
</dbReference>
<dbReference type="AlphaFoldDB" id="A0A4D7QEX1"/>
<evidence type="ECO:0000313" key="8">
    <source>
        <dbReference type="EMBL" id="QCK85365.1"/>
    </source>
</evidence>
<evidence type="ECO:0000313" key="9">
    <source>
        <dbReference type="Proteomes" id="UP000298588"/>
    </source>
</evidence>
<proteinExistence type="inferred from homology"/>
<keyword evidence="9" id="KW-1185">Reference proteome</keyword>
<evidence type="ECO:0000256" key="2">
    <source>
        <dbReference type="ARBA" id="ARBA00005568"/>
    </source>
</evidence>
<dbReference type="InterPro" id="IPR011206">
    <property type="entry name" value="Citrate_lyase_beta/mcl1/mcl2"/>
</dbReference>
<dbReference type="SUPFAM" id="SSF51621">
    <property type="entry name" value="Phosphoenolpyruvate/pyruvate domain"/>
    <property type="match status" value="1"/>
</dbReference>
<organism evidence="8 9">
    <name type="scientific">Phreatobacter aquaticus</name>
    <dbReference type="NCBI Taxonomy" id="2570229"/>
    <lineage>
        <taxon>Bacteria</taxon>
        <taxon>Pseudomonadati</taxon>
        <taxon>Pseudomonadota</taxon>
        <taxon>Alphaproteobacteria</taxon>
        <taxon>Hyphomicrobiales</taxon>
        <taxon>Phreatobacteraceae</taxon>
        <taxon>Phreatobacter</taxon>
    </lineage>
</organism>
<name>A0A4D7QEX1_9HYPH</name>
<evidence type="ECO:0000256" key="6">
    <source>
        <dbReference type="PIRSR" id="PIRSR015582-2"/>
    </source>
</evidence>
<dbReference type="EMBL" id="CP039865">
    <property type="protein sequence ID" value="QCK85365.1"/>
    <property type="molecule type" value="Genomic_DNA"/>
</dbReference>
<gene>
    <name evidence="8" type="ORF">E8L99_06065</name>
</gene>
<dbReference type="KEGG" id="paqt:E8L99_06065"/>
<reference evidence="8 9" key="1">
    <citation type="submission" date="2019-04" db="EMBL/GenBank/DDBJ databases">
        <title>Phreatobacter aquaticus sp. nov.</title>
        <authorList>
            <person name="Choi A."/>
            <person name="Baek K."/>
        </authorList>
    </citation>
    <scope>NUCLEOTIDE SEQUENCE [LARGE SCALE GENOMIC DNA]</scope>
    <source>
        <strain evidence="8 9">NMCR1094</strain>
    </source>
</reference>
<keyword evidence="4 6" id="KW-0460">Magnesium</keyword>
<feature type="domain" description="HpcH/HpaI aldolase/citrate lyase" evidence="7">
    <location>
        <begin position="2"/>
        <end position="223"/>
    </location>
</feature>
<evidence type="ECO:0000256" key="5">
    <source>
        <dbReference type="PIRSR" id="PIRSR015582-1"/>
    </source>
</evidence>
<feature type="binding site" evidence="5">
    <location>
        <position position="63"/>
    </location>
    <ligand>
        <name>substrate</name>
    </ligand>
</feature>
<sequence length="280" mass="29967">MRSLLFVPAGSPKMLEKSVASAADVVILDLEDAVQQSAKAEARAMLVQHLRDRPAGSTRVAVRVNGLATEWCADDLAAIVPLRPDFIMLPKTEGPADLASLDVMIAPRELDRGRTGILVVATETTGSVLALAASRWAHPRLRGMLWGGEDLAAELGSTTNRKADGAYSSPFRLARDLCLMAARRAGVLAIDAVWTDLRDLQGLEAEAEAARRDGFDAKAAIHPAQVEVINRVFQPTADELSWARRVIDALASATTGIAVVDGQMVDAPHAARARRILARV</sequence>
<dbReference type="InterPro" id="IPR015813">
    <property type="entry name" value="Pyrv/PenolPyrv_kinase-like_dom"/>
</dbReference>
<dbReference type="GO" id="GO:0000287">
    <property type="term" value="F:magnesium ion binding"/>
    <property type="evidence" value="ECO:0007669"/>
    <property type="project" value="TreeGrafter"/>
</dbReference>
<dbReference type="InterPro" id="IPR005000">
    <property type="entry name" value="Aldolase/citrate-lyase_domain"/>
</dbReference>
<keyword evidence="8" id="KW-0456">Lyase</keyword>
<dbReference type="PANTHER" id="PTHR32308:SF0">
    <property type="entry name" value="HPCH_HPAI ALDOLASE_CITRATE LYASE DOMAIN-CONTAINING PROTEIN"/>
    <property type="match status" value="1"/>
</dbReference>
<dbReference type="OrthoDB" id="9800547at2"/>
<dbReference type="RefSeq" id="WP_137098699.1">
    <property type="nucleotide sequence ID" value="NZ_CP039865.1"/>
</dbReference>
<comment type="cofactor">
    <cofactor evidence="1">
        <name>Mg(2+)</name>
        <dbReference type="ChEBI" id="CHEBI:18420"/>
    </cofactor>
</comment>
<evidence type="ECO:0000256" key="3">
    <source>
        <dbReference type="ARBA" id="ARBA00022723"/>
    </source>
</evidence>
<comment type="similarity">
    <text evidence="2">Belongs to the HpcH/HpaI aldolase family.</text>
</comment>